<feature type="non-terminal residue" evidence="1">
    <location>
        <position position="52"/>
    </location>
</feature>
<keyword evidence="2" id="KW-1185">Reference proteome</keyword>
<dbReference type="EMBL" id="CAJVQC010100413">
    <property type="protein sequence ID" value="CAG8831022.1"/>
    <property type="molecule type" value="Genomic_DNA"/>
</dbReference>
<sequence>VSYVARFQYLKNPHIKITLIRYYTHPDSAYKEIKVLVNEVYVDIKARLEKSD</sequence>
<proteinExistence type="predicted"/>
<name>A0ACA9S7Y0_9GLOM</name>
<evidence type="ECO:0000313" key="1">
    <source>
        <dbReference type="EMBL" id="CAG8831022.1"/>
    </source>
</evidence>
<protein>
    <submittedName>
        <fullName evidence="1">14142_t:CDS:1</fullName>
    </submittedName>
</protein>
<reference evidence="1" key="1">
    <citation type="submission" date="2021-06" db="EMBL/GenBank/DDBJ databases">
        <authorList>
            <person name="Kallberg Y."/>
            <person name="Tangrot J."/>
            <person name="Rosling A."/>
        </authorList>
    </citation>
    <scope>NUCLEOTIDE SEQUENCE</scope>
    <source>
        <strain evidence="1">MA461A</strain>
    </source>
</reference>
<comment type="caution">
    <text evidence="1">The sequence shown here is derived from an EMBL/GenBank/DDBJ whole genome shotgun (WGS) entry which is preliminary data.</text>
</comment>
<organism evidence="1 2">
    <name type="scientific">Racocetra persica</name>
    <dbReference type="NCBI Taxonomy" id="160502"/>
    <lineage>
        <taxon>Eukaryota</taxon>
        <taxon>Fungi</taxon>
        <taxon>Fungi incertae sedis</taxon>
        <taxon>Mucoromycota</taxon>
        <taxon>Glomeromycotina</taxon>
        <taxon>Glomeromycetes</taxon>
        <taxon>Diversisporales</taxon>
        <taxon>Gigasporaceae</taxon>
        <taxon>Racocetra</taxon>
    </lineage>
</organism>
<accession>A0ACA9S7Y0</accession>
<evidence type="ECO:0000313" key="2">
    <source>
        <dbReference type="Proteomes" id="UP000789920"/>
    </source>
</evidence>
<gene>
    <name evidence="1" type="ORF">RPERSI_LOCUS27996</name>
</gene>
<dbReference type="Proteomes" id="UP000789920">
    <property type="component" value="Unassembled WGS sequence"/>
</dbReference>
<feature type="non-terminal residue" evidence="1">
    <location>
        <position position="1"/>
    </location>
</feature>